<dbReference type="STRING" id="1385515.GCA_000423325_01137"/>
<dbReference type="AlphaFoldDB" id="A0A0A0M8L2"/>
<dbReference type="PANTHER" id="PTHR43792:SF1">
    <property type="entry name" value="N-ACETYLTRANSFERASE DOMAIN-CONTAINING PROTEIN"/>
    <property type="match status" value="1"/>
</dbReference>
<evidence type="ECO:0000259" key="1">
    <source>
        <dbReference type="PROSITE" id="PS51186"/>
    </source>
</evidence>
<keyword evidence="3" id="KW-1185">Reference proteome</keyword>
<dbReference type="eggNOG" id="COG1670">
    <property type="taxonomic scope" value="Bacteria"/>
</dbReference>
<dbReference type="Gene3D" id="3.40.630.30">
    <property type="match status" value="1"/>
</dbReference>
<dbReference type="SUPFAM" id="SSF55729">
    <property type="entry name" value="Acyl-CoA N-acyltransferases (Nat)"/>
    <property type="match status" value="1"/>
</dbReference>
<dbReference type="GO" id="GO:0016747">
    <property type="term" value="F:acyltransferase activity, transferring groups other than amino-acyl groups"/>
    <property type="evidence" value="ECO:0007669"/>
    <property type="project" value="InterPro"/>
</dbReference>
<reference evidence="2 3" key="1">
    <citation type="submission" date="2013-08" db="EMBL/GenBank/DDBJ databases">
        <title>Genomic analysis of Lysobacter defluvii.</title>
        <authorList>
            <person name="Wang Q."/>
            <person name="Wang G."/>
        </authorList>
    </citation>
    <scope>NUCLEOTIDE SEQUENCE [LARGE SCALE GENOMIC DNA]</scope>
    <source>
        <strain evidence="2 3">IMMIB APB-9</strain>
    </source>
</reference>
<evidence type="ECO:0000313" key="3">
    <source>
        <dbReference type="Proteomes" id="UP000030003"/>
    </source>
</evidence>
<organism evidence="2 3">
    <name type="scientific">Lysobacter defluvii IMMIB APB-9 = DSM 18482</name>
    <dbReference type="NCBI Taxonomy" id="1385515"/>
    <lineage>
        <taxon>Bacteria</taxon>
        <taxon>Pseudomonadati</taxon>
        <taxon>Pseudomonadota</taxon>
        <taxon>Gammaproteobacteria</taxon>
        <taxon>Lysobacterales</taxon>
        <taxon>Lysobacteraceae</taxon>
        <taxon>Novilysobacter</taxon>
    </lineage>
</organism>
<dbReference type="Proteomes" id="UP000030003">
    <property type="component" value="Unassembled WGS sequence"/>
</dbReference>
<dbReference type="RefSeq" id="WP_027069560.1">
    <property type="nucleotide sequence ID" value="NZ_AUHT01000006.1"/>
</dbReference>
<evidence type="ECO:0000313" key="2">
    <source>
        <dbReference type="EMBL" id="KGO99368.1"/>
    </source>
</evidence>
<dbReference type="PROSITE" id="PS51186">
    <property type="entry name" value="GNAT"/>
    <property type="match status" value="1"/>
</dbReference>
<comment type="caution">
    <text evidence="2">The sequence shown here is derived from an EMBL/GenBank/DDBJ whole genome shotgun (WGS) entry which is preliminary data.</text>
</comment>
<dbReference type="InterPro" id="IPR016181">
    <property type="entry name" value="Acyl_CoA_acyltransferase"/>
</dbReference>
<feature type="domain" description="N-acetyltransferase" evidence="1">
    <location>
        <begin position="13"/>
        <end position="173"/>
    </location>
</feature>
<dbReference type="EMBL" id="AVBH01000019">
    <property type="protein sequence ID" value="KGO99368.1"/>
    <property type="molecule type" value="Genomic_DNA"/>
</dbReference>
<accession>A0A0A0M8L2</accession>
<gene>
    <name evidence="2" type="ORF">N791_08915</name>
</gene>
<proteinExistence type="predicted"/>
<dbReference type="OrthoDB" id="9801656at2"/>
<dbReference type="Pfam" id="PF13302">
    <property type="entry name" value="Acetyltransf_3"/>
    <property type="match status" value="1"/>
</dbReference>
<protein>
    <submittedName>
        <fullName evidence="2">Acetyltransferase</fullName>
    </submittedName>
</protein>
<sequence length="188" mass="21228">MTNTGPVLETNRLILRLPRSEDFDRFAELHADERAARYIGGHVDRAAAWRRFLWQPGAWALQGFGMFAVIDRESGRWLGQMGPWRPEGWPGNEIGYSLHPDAWGHGYAVEAATAAIDWAFDTLGWQDIIHCIDPANHASKKVAERLGSRLLRTGPMPPPYGDRHAEIWGQTREQWMAHRAASPPRAPT</sequence>
<dbReference type="InterPro" id="IPR000182">
    <property type="entry name" value="GNAT_dom"/>
</dbReference>
<dbReference type="InterPro" id="IPR051531">
    <property type="entry name" value="N-acetyltransferase"/>
</dbReference>
<name>A0A0A0M8L2_9GAMM</name>
<dbReference type="PANTHER" id="PTHR43792">
    <property type="entry name" value="GNAT FAMILY, PUTATIVE (AFU_ORTHOLOGUE AFUA_3G00765)-RELATED-RELATED"/>
    <property type="match status" value="1"/>
</dbReference>
<keyword evidence="2" id="KW-0808">Transferase</keyword>